<dbReference type="InterPro" id="IPR001638">
    <property type="entry name" value="Solute-binding_3/MltF_N"/>
</dbReference>
<evidence type="ECO:0000256" key="2">
    <source>
        <dbReference type="ARBA" id="ARBA00022729"/>
    </source>
</evidence>
<accession>A0AA42N129</accession>
<dbReference type="RefSeq" id="WP_280054092.1">
    <property type="nucleotide sequence ID" value="NZ_JAOBYN010000010.1"/>
</dbReference>
<dbReference type="Gene3D" id="3.40.190.10">
    <property type="entry name" value="Periplasmic binding protein-like II"/>
    <property type="match status" value="2"/>
</dbReference>
<comment type="caution">
    <text evidence="5">The sequence shown here is derived from an EMBL/GenBank/DDBJ whole genome shotgun (WGS) entry which is preliminary data.</text>
</comment>
<protein>
    <submittedName>
        <fullName evidence="5">Transporter substrate-binding domain-containing protein</fullName>
    </submittedName>
</protein>
<dbReference type="Pfam" id="PF00497">
    <property type="entry name" value="SBP_bac_3"/>
    <property type="match status" value="1"/>
</dbReference>
<dbReference type="EMBL" id="JAOBYN010000010">
    <property type="protein sequence ID" value="MDH1055503.1"/>
    <property type="molecule type" value="Genomic_DNA"/>
</dbReference>
<evidence type="ECO:0000313" key="6">
    <source>
        <dbReference type="Proteomes" id="UP001158730"/>
    </source>
</evidence>
<sequence length="266" mass="30459">MSISLRRSPRRWLVLASLMLSGLVSAAEPAVRIGTGDWVPYVDQHRADGGALARLISAVFAAAGYQVEFSFYPWDRNVLMLQQGELDAIMPYSCSPMRLNYGVCSEPLVRGEIVLFHRKDQAFDWQRIEDLQPYRIATTLGYSYGPQFDQALQAGQLQVEQNSKEDTAFRLLALGRVDLHPQDRAVGYAMLRRLFSEPERRAITHHPRYLNTEPLRLLFRKDDPQAEALLRHFNESLAGFARRGELKRLQEALYRGDPDRWTPQSP</sequence>
<proteinExistence type="inferred from homology"/>
<reference evidence="5" key="1">
    <citation type="submission" date="2022-09" db="EMBL/GenBank/DDBJ databases">
        <title>Intensive care unit water sources are persistently colonized with multi-drug resistant bacteria and are the site of extensive horizontal gene transfer of antibiotic resistance genes.</title>
        <authorList>
            <person name="Diorio-Toth L."/>
        </authorList>
    </citation>
    <scope>NUCLEOTIDE SEQUENCE</scope>
    <source>
        <strain evidence="5">GD03990</strain>
    </source>
</reference>
<evidence type="ECO:0000256" key="1">
    <source>
        <dbReference type="ARBA" id="ARBA00010333"/>
    </source>
</evidence>
<evidence type="ECO:0000259" key="4">
    <source>
        <dbReference type="SMART" id="SM00062"/>
    </source>
</evidence>
<dbReference type="SUPFAM" id="SSF53850">
    <property type="entry name" value="Periplasmic binding protein-like II"/>
    <property type="match status" value="1"/>
</dbReference>
<evidence type="ECO:0000313" key="5">
    <source>
        <dbReference type="EMBL" id="MDH1055503.1"/>
    </source>
</evidence>
<dbReference type="Proteomes" id="UP001158730">
    <property type="component" value="Unassembled WGS sequence"/>
</dbReference>
<gene>
    <name evidence="5" type="ORF">N5C05_12120</name>
</gene>
<dbReference type="AlphaFoldDB" id="A0AA42N129"/>
<name>A0AA42N129_AQUAC</name>
<dbReference type="PANTHER" id="PTHR35936">
    <property type="entry name" value="MEMBRANE-BOUND LYTIC MUREIN TRANSGLYCOSYLASE F"/>
    <property type="match status" value="1"/>
</dbReference>
<feature type="domain" description="Solute-binding protein family 3/N-terminal" evidence="4">
    <location>
        <begin position="30"/>
        <end position="257"/>
    </location>
</feature>
<feature type="signal peptide" evidence="3">
    <location>
        <begin position="1"/>
        <end position="26"/>
    </location>
</feature>
<comment type="similarity">
    <text evidence="1">Belongs to the bacterial solute-binding protein 3 family.</text>
</comment>
<organism evidence="5 6">
    <name type="scientific">Aquipseudomonas alcaligenes</name>
    <name type="common">Pseudomonas alcaligenes</name>
    <dbReference type="NCBI Taxonomy" id="43263"/>
    <lineage>
        <taxon>Bacteria</taxon>
        <taxon>Pseudomonadati</taxon>
        <taxon>Pseudomonadota</taxon>
        <taxon>Gammaproteobacteria</taxon>
        <taxon>Pseudomonadales</taxon>
        <taxon>Pseudomonadaceae</taxon>
        <taxon>Aquipseudomonas</taxon>
    </lineage>
</organism>
<evidence type="ECO:0000256" key="3">
    <source>
        <dbReference type="SAM" id="SignalP"/>
    </source>
</evidence>
<feature type="chain" id="PRO_5041211733" evidence="3">
    <location>
        <begin position="27"/>
        <end position="266"/>
    </location>
</feature>
<dbReference type="PANTHER" id="PTHR35936:SF25">
    <property type="entry name" value="ABC TRANSPORTER SUBSTRATE-BINDING PROTEIN"/>
    <property type="match status" value="1"/>
</dbReference>
<keyword evidence="2 3" id="KW-0732">Signal</keyword>
<dbReference type="SMART" id="SM00062">
    <property type="entry name" value="PBPb"/>
    <property type="match status" value="1"/>
</dbReference>